<dbReference type="RefSeq" id="WP_189607723.1">
    <property type="nucleotide sequence ID" value="NZ_BMXR01000003.1"/>
</dbReference>
<evidence type="ECO:0000313" key="11">
    <source>
        <dbReference type="Proteomes" id="UP000626148"/>
    </source>
</evidence>
<evidence type="ECO:0000256" key="5">
    <source>
        <dbReference type="HAMAP-Rule" id="MF_00198"/>
    </source>
</evidence>
<feature type="binding site" evidence="5">
    <location>
        <position position="38"/>
    </location>
    <ligand>
        <name>S-methyl-5'-thioadenosine</name>
        <dbReference type="ChEBI" id="CHEBI:17509"/>
    </ligand>
</feature>
<dbReference type="SUPFAM" id="SSF53335">
    <property type="entry name" value="S-adenosyl-L-methionine-dependent methyltransferases"/>
    <property type="match status" value="1"/>
</dbReference>
<dbReference type="GO" id="GO:0008295">
    <property type="term" value="P:spermidine biosynthetic process"/>
    <property type="evidence" value="ECO:0007669"/>
    <property type="project" value="UniProtKB-UniRule"/>
</dbReference>
<dbReference type="PROSITE" id="PS51006">
    <property type="entry name" value="PABS_2"/>
    <property type="match status" value="1"/>
</dbReference>
<feature type="binding site" evidence="5">
    <location>
        <begin position="163"/>
        <end position="166"/>
    </location>
    <ligand>
        <name>spermidine</name>
        <dbReference type="ChEBI" id="CHEBI:57834"/>
    </ligand>
</feature>
<dbReference type="PANTHER" id="PTHR11558">
    <property type="entry name" value="SPERMIDINE/SPERMINE SYNTHASE"/>
    <property type="match status" value="1"/>
</dbReference>
<evidence type="ECO:0000256" key="6">
    <source>
        <dbReference type="PROSITE-ProRule" id="PRU00354"/>
    </source>
</evidence>
<dbReference type="EC" id="2.5.1.16" evidence="5"/>
<feature type="binding site" evidence="5">
    <location>
        <begin position="144"/>
        <end position="145"/>
    </location>
    <ligand>
        <name>S-methyl-5'-thioadenosine</name>
        <dbReference type="ChEBI" id="CHEBI:17509"/>
    </ligand>
</feature>
<dbReference type="Pfam" id="PF01564">
    <property type="entry name" value="Spermine_synth"/>
    <property type="match status" value="1"/>
</dbReference>
<evidence type="ECO:0000256" key="8">
    <source>
        <dbReference type="RuleBase" id="RU003837"/>
    </source>
</evidence>
<name>A0A918K3X0_9GAMM</name>
<dbReference type="InterPro" id="IPR035246">
    <property type="entry name" value="Spermidine_synt_N"/>
</dbReference>
<feature type="domain" description="PABS" evidence="9">
    <location>
        <begin position="8"/>
        <end position="245"/>
    </location>
</feature>
<evidence type="ECO:0000256" key="2">
    <source>
        <dbReference type="ARBA" id="ARBA00022679"/>
    </source>
</evidence>
<evidence type="ECO:0000256" key="4">
    <source>
        <dbReference type="ARBA" id="ARBA00023115"/>
    </source>
</evidence>
<dbReference type="NCBIfam" id="NF002010">
    <property type="entry name" value="PRK00811.1"/>
    <property type="match status" value="1"/>
</dbReference>
<dbReference type="CDD" id="cd02440">
    <property type="entry name" value="AdoMet_MTases"/>
    <property type="match status" value="1"/>
</dbReference>
<dbReference type="GO" id="GO:0004766">
    <property type="term" value="F:spermidine synthase activity"/>
    <property type="evidence" value="ECO:0007669"/>
    <property type="project" value="UniProtKB-UniRule"/>
</dbReference>
<keyword evidence="3 5" id="KW-0745">Spermidine biosynthesis</keyword>
<feature type="active site" description="Proton acceptor" evidence="5 6">
    <location>
        <position position="163"/>
    </location>
</feature>
<proteinExistence type="inferred from homology"/>
<evidence type="ECO:0000256" key="1">
    <source>
        <dbReference type="ARBA" id="ARBA00007867"/>
    </source>
</evidence>
<dbReference type="Proteomes" id="UP000626148">
    <property type="component" value="Unassembled WGS sequence"/>
</dbReference>
<dbReference type="GO" id="GO:0005829">
    <property type="term" value="C:cytosol"/>
    <property type="evidence" value="ECO:0007669"/>
    <property type="project" value="TreeGrafter"/>
</dbReference>
<evidence type="ECO:0000256" key="7">
    <source>
        <dbReference type="RuleBase" id="RU003836"/>
    </source>
</evidence>
<keyword evidence="11" id="KW-1185">Reference proteome</keyword>
<dbReference type="HAMAP" id="MF_00198">
    <property type="entry name" value="Spermidine_synth"/>
    <property type="match status" value="1"/>
</dbReference>
<gene>
    <name evidence="5 10" type="primary">speE</name>
    <name evidence="10" type="ORF">GCM10007392_13160</name>
</gene>
<dbReference type="NCBIfam" id="TIGR00417">
    <property type="entry name" value="speE"/>
    <property type="match status" value="1"/>
</dbReference>
<comment type="similarity">
    <text evidence="1 5 7">Belongs to the spermidine/spermine synthase family.</text>
</comment>
<dbReference type="PROSITE" id="PS01330">
    <property type="entry name" value="PABS_1"/>
    <property type="match status" value="1"/>
</dbReference>
<comment type="pathway">
    <text evidence="5">Amine and polyamine biosynthesis; spermidine biosynthesis; spermidine from putrescine: step 1/1.</text>
</comment>
<evidence type="ECO:0000256" key="3">
    <source>
        <dbReference type="ARBA" id="ARBA00023066"/>
    </source>
</evidence>
<dbReference type="Gene3D" id="3.40.50.150">
    <property type="entry name" value="Vaccinia Virus protein VP39"/>
    <property type="match status" value="1"/>
</dbReference>
<evidence type="ECO:0000313" key="10">
    <source>
        <dbReference type="EMBL" id="GGX47674.1"/>
    </source>
</evidence>
<reference evidence="10" key="1">
    <citation type="journal article" date="2014" name="Int. J. Syst. Evol. Microbiol.">
        <title>Complete genome sequence of Corynebacterium casei LMG S-19264T (=DSM 44701T), isolated from a smear-ripened cheese.</title>
        <authorList>
            <consortium name="US DOE Joint Genome Institute (JGI-PGF)"/>
            <person name="Walter F."/>
            <person name="Albersmeier A."/>
            <person name="Kalinowski J."/>
            <person name="Ruckert C."/>
        </authorList>
    </citation>
    <scope>NUCLEOTIDE SEQUENCE</scope>
    <source>
        <strain evidence="10">KCTC 22169</strain>
    </source>
</reference>
<dbReference type="PANTHER" id="PTHR11558:SF11">
    <property type="entry name" value="SPERMIDINE SYNTHASE"/>
    <property type="match status" value="1"/>
</dbReference>
<feature type="binding site" evidence="5">
    <location>
        <position position="170"/>
    </location>
    <ligand>
        <name>S-methyl-5'-thioadenosine</name>
        <dbReference type="ChEBI" id="CHEBI:17509"/>
    </ligand>
</feature>
<feature type="binding site" evidence="5">
    <location>
        <position position="69"/>
    </location>
    <ligand>
        <name>spermidine</name>
        <dbReference type="ChEBI" id="CHEBI:57834"/>
    </ligand>
</feature>
<dbReference type="Pfam" id="PF17284">
    <property type="entry name" value="Spermine_synt_N"/>
    <property type="match status" value="1"/>
</dbReference>
<keyword evidence="2 5" id="KW-0808">Transferase</keyword>
<feature type="binding site" evidence="5">
    <location>
        <position position="113"/>
    </location>
    <ligand>
        <name>S-methyl-5'-thioadenosine</name>
        <dbReference type="ChEBI" id="CHEBI:17509"/>
    </ligand>
</feature>
<organism evidence="10 11">
    <name type="scientific">Saccharospirillum salsuginis</name>
    <dbReference type="NCBI Taxonomy" id="418750"/>
    <lineage>
        <taxon>Bacteria</taxon>
        <taxon>Pseudomonadati</taxon>
        <taxon>Pseudomonadota</taxon>
        <taxon>Gammaproteobacteria</taxon>
        <taxon>Oceanospirillales</taxon>
        <taxon>Saccharospirillaceae</taxon>
        <taxon>Saccharospirillum</taxon>
    </lineage>
</organism>
<dbReference type="InterPro" id="IPR037163">
    <property type="entry name" value="Spermidine_synt_N_sf"/>
</dbReference>
<sequence length="287" mass="32243">MSDTPLNEGWFTEVWSPEGSAFSLEVTAKLHEEQSEFQKIEIFETRHWGRLMVLDGCYMVTDRDNFLYHEMMTHPALFTHPDPKKVLVIGGGDCGTLREVLKHPNVEQAWQVEIDERVTRVSEEYFPALCESNGDPRASLLFEDGIAWIKNCEPGDLDVIIVDSTDPVGPAAGLFNREFFGHCLRALGEDGLLVQQSESPLFHTETLIKEMYREMRAAGFKSLQTLPFPQPIYPSGWWSCTMASQGLDVTGFREADAGAKAFETLYYNAGVHKGALALPEFMKGLAE</sequence>
<dbReference type="EMBL" id="BMXR01000003">
    <property type="protein sequence ID" value="GGX47674.1"/>
    <property type="molecule type" value="Genomic_DNA"/>
</dbReference>
<keyword evidence="4 5" id="KW-0620">Polyamine biosynthesis</keyword>
<feature type="binding site" evidence="5">
    <location>
        <position position="93"/>
    </location>
    <ligand>
        <name>spermidine</name>
        <dbReference type="ChEBI" id="CHEBI:57834"/>
    </ligand>
</feature>
<comment type="subunit">
    <text evidence="5">Homodimer or homotetramer.</text>
</comment>
<reference evidence="10" key="2">
    <citation type="submission" date="2020-09" db="EMBL/GenBank/DDBJ databases">
        <authorList>
            <person name="Sun Q."/>
            <person name="Kim S."/>
        </authorList>
    </citation>
    <scope>NUCLEOTIDE SEQUENCE</scope>
    <source>
        <strain evidence="10">KCTC 22169</strain>
    </source>
</reference>
<evidence type="ECO:0000259" key="9">
    <source>
        <dbReference type="PROSITE" id="PS51006"/>
    </source>
</evidence>
<comment type="catalytic activity">
    <reaction evidence="5 8">
        <text>S-adenosyl 3-(methylsulfanyl)propylamine + putrescine = S-methyl-5'-thioadenosine + spermidine + H(+)</text>
        <dbReference type="Rhea" id="RHEA:12721"/>
        <dbReference type="ChEBI" id="CHEBI:15378"/>
        <dbReference type="ChEBI" id="CHEBI:17509"/>
        <dbReference type="ChEBI" id="CHEBI:57443"/>
        <dbReference type="ChEBI" id="CHEBI:57834"/>
        <dbReference type="ChEBI" id="CHEBI:326268"/>
        <dbReference type="EC" id="2.5.1.16"/>
    </reaction>
</comment>
<dbReference type="InterPro" id="IPR029063">
    <property type="entry name" value="SAM-dependent_MTases_sf"/>
</dbReference>
<accession>A0A918K3X0</accession>
<dbReference type="InterPro" id="IPR030374">
    <property type="entry name" value="PABS"/>
</dbReference>
<dbReference type="Gene3D" id="2.30.140.10">
    <property type="entry name" value="Spermidine synthase, tetramerisation domain"/>
    <property type="match status" value="1"/>
</dbReference>
<dbReference type="InterPro" id="IPR030373">
    <property type="entry name" value="PABS_CS"/>
</dbReference>
<dbReference type="InterPro" id="IPR001045">
    <property type="entry name" value="Spermi_synthase"/>
</dbReference>
<dbReference type="AlphaFoldDB" id="A0A918K3X0"/>
<protein>
    <recommendedName>
        <fullName evidence="5">Polyamine aminopropyltransferase</fullName>
    </recommendedName>
    <alternativeName>
        <fullName evidence="5">Putrescine aminopropyltransferase</fullName>
        <shortName evidence="5">PAPT</shortName>
    </alternativeName>
    <alternativeName>
        <fullName evidence="5">Spermidine synthase</fullName>
        <shortName evidence="5">SPDS</shortName>
        <shortName evidence="5">SPDSY</shortName>
        <ecNumber evidence="5">2.5.1.16</ecNumber>
    </alternativeName>
</protein>
<comment type="function">
    <text evidence="5">Catalyzes the irreversible transfer of a propylamine group from the amino donor S-adenosylmethioninamine (decarboxy-AdoMet) to putrescine (1,4-diaminobutane) to yield spermidine.</text>
</comment>
<comment type="caution">
    <text evidence="10">The sequence shown here is derived from an EMBL/GenBank/DDBJ whole genome shotgun (WGS) entry which is preliminary data.</text>
</comment>